<reference evidence="4 5" key="1">
    <citation type="submission" date="2019-03" db="EMBL/GenBank/DDBJ databases">
        <title>Genomic Encyclopedia of Type Strains, Phase IV (KMG-IV): sequencing the most valuable type-strain genomes for metagenomic binning, comparative biology and taxonomic classification.</title>
        <authorList>
            <person name="Goeker M."/>
        </authorList>
    </citation>
    <scope>NUCLEOTIDE SEQUENCE [LARGE SCALE GENOMIC DNA]</scope>
    <source>
        <strain evidence="4 5">DSM 101</strain>
    </source>
</reference>
<comment type="caution">
    <text evidence="4">The sequence shown here is derived from an EMBL/GenBank/DDBJ whole genome shotgun (WGS) entry which is preliminary data.</text>
</comment>
<dbReference type="Pfam" id="PF03972">
    <property type="entry name" value="MmgE_PrpD_N"/>
    <property type="match status" value="1"/>
</dbReference>
<dbReference type="InterPro" id="IPR042188">
    <property type="entry name" value="MmgE/PrpD_sf_2"/>
</dbReference>
<accession>A0A4V2PI68</accession>
<dbReference type="InterPro" id="IPR005656">
    <property type="entry name" value="MmgE_PrpD"/>
</dbReference>
<organism evidence="4 5">
    <name type="scientific">Ancylobacter aquaticus</name>
    <dbReference type="NCBI Taxonomy" id="100"/>
    <lineage>
        <taxon>Bacteria</taxon>
        <taxon>Pseudomonadati</taxon>
        <taxon>Pseudomonadota</taxon>
        <taxon>Alphaproteobacteria</taxon>
        <taxon>Hyphomicrobiales</taxon>
        <taxon>Xanthobacteraceae</taxon>
        <taxon>Ancylobacter</taxon>
    </lineage>
</organism>
<feature type="domain" description="MmgE/PrpD C-terminal" evidence="3">
    <location>
        <begin position="267"/>
        <end position="424"/>
    </location>
</feature>
<dbReference type="AlphaFoldDB" id="A0A4V2PI68"/>
<dbReference type="InterPro" id="IPR042183">
    <property type="entry name" value="MmgE/PrpD_sf_1"/>
</dbReference>
<evidence type="ECO:0000313" key="5">
    <source>
        <dbReference type="Proteomes" id="UP000295030"/>
    </source>
</evidence>
<proteinExistence type="inferred from homology"/>
<evidence type="ECO:0000313" key="4">
    <source>
        <dbReference type="EMBL" id="TCK23466.1"/>
    </source>
</evidence>
<dbReference type="PANTHER" id="PTHR16943">
    <property type="entry name" value="2-METHYLCITRATE DEHYDRATASE-RELATED"/>
    <property type="match status" value="1"/>
</dbReference>
<dbReference type="GO" id="GO:0016829">
    <property type="term" value="F:lyase activity"/>
    <property type="evidence" value="ECO:0007669"/>
    <property type="project" value="InterPro"/>
</dbReference>
<dbReference type="OrthoDB" id="5415580at2"/>
<feature type="domain" description="MmgE/PrpD N-terminal" evidence="2">
    <location>
        <begin position="11"/>
        <end position="239"/>
    </location>
</feature>
<dbReference type="InterPro" id="IPR045336">
    <property type="entry name" value="MmgE_PrpD_N"/>
</dbReference>
<dbReference type="InterPro" id="IPR045337">
    <property type="entry name" value="MmgE_PrpD_C"/>
</dbReference>
<dbReference type="EMBL" id="SMFY01000003">
    <property type="protein sequence ID" value="TCK23466.1"/>
    <property type="molecule type" value="Genomic_DNA"/>
</dbReference>
<evidence type="ECO:0000259" key="3">
    <source>
        <dbReference type="Pfam" id="PF19305"/>
    </source>
</evidence>
<dbReference type="SUPFAM" id="SSF103378">
    <property type="entry name" value="2-methylcitrate dehydratase PrpD"/>
    <property type="match status" value="1"/>
</dbReference>
<keyword evidence="5" id="KW-1185">Reference proteome</keyword>
<evidence type="ECO:0000256" key="1">
    <source>
        <dbReference type="ARBA" id="ARBA00006174"/>
    </source>
</evidence>
<dbReference type="PANTHER" id="PTHR16943:SF8">
    <property type="entry name" value="2-METHYLCITRATE DEHYDRATASE"/>
    <property type="match status" value="1"/>
</dbReference>
<sequence length="451" mass="49134">MRKLSRRDGDLRTFLLTIETADLSKELMDKARWCLVDLIATAVAGSATPLAGILVRYVGDFHGVGINGGPSCRPMIGGPLTNPVGAALLGGMVIDSMDAHDGHSLTKGHVGCAVLPSLLAVAEAARPDLKGGTFLRLLIAGYEIGTRAGIALHSSAPEYHSSGAWNAVCCAALAGHLLELDETRFQHALGIAEYHGPRSQLMRDVDYPTMVKDGSGWGAMAGVSAAYLASEGFTGAPAVSVVDEDLDEVWNDLGERWRIREQYTKPYPVCRWAHAGIDGVRELKAAHAIEPDDVDKVIVHTFHEATRLFQGIPETTDQAQYGTSFPTAVALIHGDVLPQHVVDDALGDPQVRRLTERIRYVEDGEYSRLFPARRFARVEIRLKDGSVHLSAPREPRGDPDAPLSVAELERKFLLYTTPAWGEERSHNCLRYLSQFGRPGTTVRDLLHAIRN</sequence>
<dbReference type="InterPro" id="IPR036148">
    <property type="entry name" value="MmgE/PrpD_sf"/>
</dbReference>
<dbReference type="RefSeq" id="WP_131836426.1">
    <property type="nucleotide sequence ID" value="NZ_SMFY01000003.1"/>
</dbReference>
<gene>
    <name evidence="4" type="ORF">EV667_3293</name>
</gene>
<dbReference type="Pfam" id="PF19305">
    <property type="entry name" value="MmgE_PrpD_C"/>
    <property type="match status" value="1"/>
</dbReference>
<comment type="similarity">
    <text evidence="1">Belongs to the PrpD family.</text>
</comment>
<dbReference type="Proteomes" id="UP000295030">
    <property type="component" value="Unassembled WGS sequence"/>
</dbReference>
<protein>
    <submittedName>
        <fullName evidence="4">2-methylcitrate dehydratase PrpD</fullName>
    </submittedName>
</protein>
<dbReference type="Gene3D" id="1.10.4100.10">
    <property type="entry name" value="2-methylcitrate dehydratase PrpD"/>
    <property type="match status" value="1"/>
</dbReference>
<name>A0A4V2PI68_ANCAQ</name>
<dbReference type="Gene3D" id="3.30.1330.120">
    <property type="entry name" value="2-methylcitrate dehydratase PrpD"/>
    <property type="match status" value="1"/>
</dbReference>
<evidence type="ECO:0000259" key="2">
    <source>
        <dbReference type="Pfam" id="PF03972"/>
    </source>
</evidence>